<evidence type="ECO:0000256" key="2">
    <source>
        <dbReference type="RuleBase" id="RU000384"/>
    </source>
</evidence>
<dbReference type="SMART" id="SM01230">
    <property type="entry name" value="Gln-synt_C"/>
    <property type="match status" value="1"/>
</dbReference>
<dbReference type="Pfam" id="PF00120">
    <property type="entry name" value="Gln-synt_C"/>
    <property type="match status" value="1"/>
</dbReference>
<sequence length="727" mass="81865">MSKFRFNAIKSSLRQKPISIPKNGRRSKYFAENVFNDSVMKQYLTKSAYNAIKDARSGRKIDRLTSDHIASGMKEWALSKGATHYTHWFQPLTGTTAEKHDAFFEPLKDGGAIEKFEGEQLVQQEPDASSFPSGGIRNTFEARGYTAWDPTSPAFIFGSTLCIPTVFVAYTGEALDYKTPLLRALQAVDEAAVAVCKYFDKSVKTVTASLGWEQEYFLIDKALAMSRPDIVMTGRTLIGHSAAKGQQLDDHYFGTIPNRAMSYMRDLERECMLLGIPVKTRHNEVAPNQFELAPIYDEANLAVDHNSLLMDVMDKVGERHHFKVLFHEKPFEGVNGSGKHNNWSLATDTGVNLLSPGKTPMSNLQFLTFFINTIKAVNDYEELLRAAIASASNDHRLGANEAPPAIMSVFIGAQLTKVLQELEVVTKGKLSPQEKTDLKLNVVGKIPEILLDNTDRNRTSPFAFTGNKFEFRAVGSKANCASSMTVLNTIVAKQLIEFKSEVDALVNTKDMKKDDAIFNVLREYIKLSKHILFEGNGYSDAWKKEAKKRGISNNKTTPEALKAKISKSTIQLFEDLNVMNAVESQARYEIEMEEYGLRIQIESRVLGDIARNHVVPTAVKYQNILIDNVKGLKDIFDADYKKVGEEQLKLIKEISTHIKGINSKVTSMINERKAANKLVEVEKKSLAYCYKVKPLFSEIRYHCDKLELLIDDELWPLVKYRELLFTK</sequence>
<accession>A0ABU2YM79</accession>
<dbReference type="RefSeq" id="WP_311428029.1">
    <property type="nucleotide sequence ID" value="NZ_JAVRIA010000006.1"/>
</dbReference>
<dbReference type="SUPFAM" id="SSF55931">
    <property type="entry name" value="Glutamine synthetase/guanido kinase"/>
    <property type="match status" value="1"/>
</dbReference>
<reference evidence="5 6" key="1">
    <citation type="submission" date="2023-09" db="EMBL/GenBank/DDBJ databases">
        <authorList>
            <person name="Rey-Velasco X."/>
        </authorList>
    </citation>
    <scope>NUCLEOTIDE SEQUENCE [LARGE SCALE GENOMIC DNA]</scope>
    <source>
        <strain evidence="5 6">W332</strain>
    </source>
</reference>
<dbReference type="Proteomes" id="UP001259492">
    <property type="component" value="Unassembled WGS sequence"/>
</dbReference>
<dbReference type="PROSITE" id="PS00181">
    <property type="entry name" value="GLNA_ATP"/>
    <property type="match status" value="1"/>
</dbReference>
<dbReference type="InterPro" id="IPR052725">
    <property type="entry name" value="GS_Type-3"/>
</dbReference>
<dbReference type="InterPro" id="IPR022147">
    <property type="entry name" value="GSIII_N"/>
</dbReference>
<dbReference type="PROSITE" id="PS51986">
    <property type="entry name" value="GS_BETA_GRASP"/>
    <property type="match status" value="1"/>
</dbReference>
<organism evidence="5 6">
    <name type="scientific">Microcosmobacter mediterraneus</name>
    <dbReference type="NCBI Taxonomy" id="3075607"/>
    <lineage>
        <taxon>Bacteria</taxon>
        <taxon>Pseudomonadati</taxon>
        <taxon>Bacteroidota</taxon>
        <taxon>Flavobacteriia</taxon>
        <taxon>Flavobacteriales</taxon>
        <taxon>Flavobacteriaceae</taxon>
        <taxon>Microcosmobacter</taxon>
    </lineage>
</organism>
<evidence type="ECO:0000313" key="6">
    <source>
        <dbReference type="Proteomes" id="UP001259492"/>
    </source>
</evidence>
<evidence type="ECO:0000259" key="4">
    <source>
        <dbReference type="PROSITE" id="PS51987"/>
    </source>
</evidence>
<dbReference type="InterPro" id="IPR040577">
    <property type="entry name" value="Gln-synt_C"/>
</dbReference>
<dbReference type="PANTHER" id="PTHR42974:SF1">
    <property type="entry name" value="TYPE-3 GLUTAMINE SYNTHETASE"/>
    <property type="match status" value="1"/>
</dbReference>
<dbReference type="InterPro" id="IPR008146">
    <property type="entry name" value="Gln_synth_cat_dom"/>
</dbReference>
<dbReference type="PANTHER" id="PTHR42974">
    <property type="entry name" value="GLUTAMINE SYNTHETASE"/>
    <property type="match status" value="1"/>
</dbReference>
<gene>
    <name evidence="5" type="ORF">RM697_11435</name>
</gene>
<evidence type="ECO:0000256" key="1">
    <source>
        <dbReference type="PROSITE-ProRule" id="PRU01330"/>
    </source>
</evidence>
<name>A0ABU2YM79_9FLAO</name>
<dbReference type="InterPro" id="IPR008147">
    <property type="entry name" value="Gln_synt_N"/>
</dbReference>
<proteinExistence type="inferred from homology"/>
<comment type="similarity">
    <text evidence="1 2">Belongs to the glutamine synthetase family.</text>
</comment>
<evidence type="ECO:0000259" key="3">
    <source>
        <dbReference type="PROSITE" id="PS51986"/>
    </source>
</evidence>
<dbReference type="Pfam" id="PF12437">
    <property type="entry name" value="GSIII_N"/>
    <property type="match status" value="1"/>
</dbReference>
<protein>
    <submittedName>
        <fullName evidence="5">Glutamine synthetase III</fullName>
    </submittedName>
</protein>
<dbReference type="InterPro" id="IPR014746">
    <property type="entry name" value="Gln_synth/guanido_kin_cat_dom"/>
</dbReference>
<evidence type="ECO:0000313" key="5">
    <source>
        <dbReference type="EMBL" id="MDT0559267.1"/>
    </source>
</evidence>
<comment type="caution">
    <text evidence="5">The sequence shown here is derived from an EMBL/GenBank/DDBJ whole genome shotgun (WGS) entry which is preliminary data.</text>
</comment>
<feature type="domain" description="GS beta-grasp" evidence="3">
    <location>
        <begin position="83"/>
        <end position="172"/>
    </location>
</feature>
<dbReference type="InterPro" id="IPR027303">
    <property type="entry name" value="Gln_synth_gly_rich_site"/>
</dbReference>
<dbReference type="PROSITE" id="PS51987">
    <property type="entry name" value="GS_CATALYTIC"/>
    <property type="match status" value="1"/>
</dbReference>
<keyword evidence="6" id="KW-1185">Reference proteome</keyword>
<dbReference type="Gene3D" id="3.30.590.10">
    <property type="entry name" value="Glutamine synthetase/guanido kinase, catalytic domain"/>
    <property type="match status" value="1"/>
</dbReference>
<dbReference type="Gene3D" id="1.20.120.1560">
    <property type="match status" value="1"/>
</dbReference>
<dbReference type="Pfam" id="PF18318">
    <property type="entry name" value="Gln-synt_C-ter"/>
    <property type="match status" value="1"/>
</dbReference>
<feature type="domain" description="GS catalytic" evidence="4">
    <location>
        <begin position="177"/>
        <end position="614"/>
    </location>
</feature>
<dbReference type="EMBL" id="JAVRIA010000006">
    <property type="protein sequence ID" value="MDT0559267.1"/>
    <property type="molecule type" value="Genomic_DNA"/>
</dbReference>